<dbReference type="AlphaFoldDB" id="A0A1I1EZE6"/>
<evidence type="ECO:0000313" key="2">
    <source>
        <dbReference type="Proteomes" id="UP000240042"/>
    </source>
</evidence>
<accession>A0A1I1EZE6</accession>
<sequence>MAGSENNDWGIAVRKGNVKLLAEINSFLKEFKASGGYKVLTEKYFREEKKLFDAQGIDFFFYD</sequence>
<evidence type="ECO:0000313" key="1">
    <source>
        <dbReference type="EMBL" id="SFB92381.1"/>
    </source>
</evidence>
<dbReference type="EMBL" id="FOKY01000022">
    <property type="protein sequence ID" value="SFB92381.1"/>
    <property type="molecule type" value="Genomic_DNA"/>
</dbReference>
<keyword evidence="2" id="KW-1185">Reference proteome</keyword>
<organism evidence="1 2">
    <name type="scientific">Brevinema andersonii</name>
    <dbReference type="NCBI Taxonomy" id="34097"/>
    <lineage>
        <taxon>Bacteria</taxon>
        <taxon>Pseudomonadati</taxon>
        <taxon>Spirochaetota</taxon>
        <taxon>Spirochaetia</taxon>
        <taxon>Brevinematales</taxon>
        <taxon>Brevinemataceae</taxon>
        <taxon>Brevinema</taxon>
    </lineage>
</organism>
<proteinExistence type="predicted"/>
<reference evidence="2" key="1">
    <citation type="submission" date="2016-10" db="EMBL/GenBank/DDBJ databases">
        <authorList>
            <person name="Varghese N."/>
            <person name="Submissions S."/>
        </authorList>
    </citation>
    <scope>NUCLEOTIDE SEQUENCE [LARGE SCALE GENOMIC DNA]</scope>
    <source>
        <strain evidence="2">ATCC 43811</strain>
    </source>
</reference>
<dbReference type="RefSeq" id="WP_092319911.1">
    <property type="nucleotide sequence ID" value="NZ_FOKY01000022.1"/>
</dbReference>
<dbReference type="SUPFAM" id="SSF53850">
    <property type="entry name" value="Periplasmic binding protein-like II"/>
    <property type="match status" value="1"/>
</dbReference>
<name>A0A1I1EZE6_BREAD</name>
<dbReference type="STRING" id="34097.SAMN02745150_01331"/>
<protein>
    <submittedName>
        <fullName evidence="1">Extracellular solute-binding protein, family 3</fullName>
    </submittedName>
</protein>
<gene>
    <name evidence="1" type="ORF">SAMN02745150_01331</name>
</gene>
<dbReference type="Gene3D" id="3.40.190.10">
    <property type="entry name" value="Periplasmic binding protein-like II"/>
    <property type="match status" value="1"/>
</dbReference>
<dbReference type="Proteomes" id="UP000240042">
    <property type="component" value="Unassembled WGS sequence"/>
</dbReference>
<dbReference type="OrthoDB" id="9774451at2"/>